<feature type="compositionally biased region" description="Basic and acidic residues" evidence="1">
    <location>
        <begin position="379"/>
        <end position="394"/>
    </location>
</feature>
<dbReference type="AlphaFoldDB" id="A0A067TL89"/>
<feature type="region of interest" description="Disordered" evidence="1">
    <location>
        <begin position="1"/>
        <end position="103"/>
    </location>
</feature>
<proteinExistence type="predicted"/>
<keyword evidence="3" id="KW-1185">Reference proteome</keyword>
<name>A0A067TL89_GALM3</name>
<dbReference type="OrthoDB" id="3262173at2759"/>
<feature type="region of interest" description="Disordered" evidence="1">
    <location>
        <begin position="341"/>
        <end position="407"/>
    </location>
</feature>
<dbReference type="Proteomes" id="UP000027222">
    <property type="component" value="Unassembled WGS sequence"/>
</dbReference>
<evidence type="ECO:0000313" key="3">
    <source>
        <dbReference type="Proteomes" id="UP000027222"/>
    </source>
</evidence>
<gene>
    <name evidence="2" type="ORF">GALMADRAFT_241078</name>
</gene>
<evidence type="ECO:0000256" key="1">
    <source>
        <dbReference type="SAM" id="MobiDB-lite"/>
    </source>
</evidence>
<accession>A0A067TL89</accession>
<dbReference type="EMBL" id="KL142371">
    <property type="protein sequence ID" value="KDR80689.1"/>
    <property type="molecule type" value="Genomic_DNA"/>
</dbReference>
<organism evidence="2 3">
    <name type="scientific">Galerina marginata (strain CBS 339.88)</name>
    <dbReference type="NCBI Taxonomy" id="685588"/>
    <lineage>
        <taxon>Eukaryota</taxon>
        <taxon>Fungi</taxon>
        <taxon>Dikarya</taxon>
        <taxon>Basidiomycota</taxon>
        <taxon>Agaricomycotina</taxon>
        <taxon>Agaricomycetes</taxon>
        <taxon>Agaricomycetidae</taxon>
        <taxon>Agaricales</taxon>
        <taxon>Agaricineae</taxon>
        <taxon>Strophariaceae</taxon>
        <taxon>Galerina</taxon>
    </lineage>
</organism>
<dbReference type="STRING" id="685588.A0A067TL89"/>
<feature type="compositionally biased region" description="Low complexity" evidence="1">
    <location>
        <begin position="199"/>
        <end position="213"/>
    </location>
</feature>
<feature type="region of interest" description="Disordered" evidence="1">
    <location>
        <begin position="179"/>
        <end position="221"/>
    </location>
</feature>
<protein>
    <submittedName>
        <fullName evidence="2">Uncharacterized protein</fullName>
    </submittedName>
</protein>
<feature type="compositionally biased region" description="Basic and acidic residues" evidence="1">
    <location>
        <begin position="189"/>
        <end position="198"/>
    </location>
</feature>
<feature type="compositionally biased region" description="Polar residues" evidence="1">
    <location>
        <begin position="56"/>
        <end position="70"/>
    </location>
</feature>
<reference evidence="3" key="1">
    <citation type="journal article" date="2014" name="Proc. Natl. Acad. Sci. U.S.A.">
        <title>Extensive sampling of basidiomycete genomes demonstrates inadequacy of the white-rot/brown-rot paradigm for wood decay fungi.</title>
        <authorList>
            <person name="Riley R."/>
            <person name="Salamov A.A."/>
            <person name="Brown D.W."/>
            <person name="Nagy L.G."/>
            <person name="Floudas D."/>
            <person name="Held B.W."/>
            <person name="Levasseur A."/>
            <person name="Lombard V."/>
            <person name="Morin E."/>
            <person name="Otillar R."/>
            <person name="Lindquist E.A."/>
            <person name="Sun H."/>
            <person name="LaButti K.M."/>
            <person name="Schmutz J."/>
            <person name="Jabbour D."/>
            <person name="Luo H."/>
            <person name="Baker S.E."/>
            <person name="Pisabarro A.G."/>
            <person name="Walton J.D."/>
            <person name="Blanchette R.A."/>
            <person name="Henrissat B."/>
            <person name="Martin F."/>
            <person name="Cullen D."/>
            <person name="Hibbett D.S."/>
            <person name="Grigoriev I.V."/>
        </authorList>
    </citation>
    <scope>NUCLEOTIDE SEQUENCE [LARGE SCALE GENOMIC DNA]</scope>
    <source>
        <strain evidence="3">CBS 339.88</strain>
    </source>
</reference>
<sequence>MKHGNSPKKSVDKSPASRGPKKVDVSLPGPSPKRARHSSDEPSIMAPPKVKKSSHVRATSSVSLLKQVAQQVEDLPPVNKKPESISAPVRKPKSKAKSVAADDDFDDSVSVADSSISVSRIRRNESERIEYFKNQSECGKLEPHAAECNKCNKTVNLGRKQTYAVRPWEIHRARCDQKPTIIIPTTPDSSKEPLEVEKSISSSPPASTSQTPARRPSETERREFLEGDKQIMDLEKHRVCCRKCQNWVDLSPTLPYATGNWVKHKNRCSDAVPSNRVAAAKRKLLVVNDKQVKSFMPRKIECGFCGVTVQLEGEGDFNLTKWDEHKLNCTKTIPISRSESVSSIPFPSRYSMPPPSSASTEDTLVVDVANSRSSQGVKRSREEPEVIAEEDARPSARQRTASYLPPQVEPPNTVMGWFMLPFHSFVRGFKESLKDRP</sequence>
<evidence type="ECO:0000313" key="2">
    <source>
        <dbReference type="EMBL" id="KDR80689.1"/>
    </source>
</evidence>
<dbReference type="HOGENOM" id="CLU_044883_0_0_1"/>